<evidence type="ECO:0000256" key="2">
    <source>
        <dbReference type="SAM" id="MobiDB-lite"/>
    </source>
</evidence>
<evidence type="ECO:0000256" key="3">
    <source>
        <dbReference type="SAM" id="SignalP"/>
    </source>
</evidence>
<reference evidence="5" key="1">
    <citation type="submission" date="2015-08" db="UniProtKB">
        <authorList>
            <consortium name="WormBaseParasite"/>
        </authorList>
    </citation>
    <scope>IDENTIFICATION</scope>
</reference>
<feature type="signal peptide" evidence="3">
    <location>
        <begin position="1"/>
        <end position="20"/>
    </location>
</feature>
<evidence type="ECO:0000313" key="4">
    <source>
        <dbReference type="Proteomes" id="UP000035681"/>
    </source>
</evidence>
<evidence type="ECO:0000313" key="6">
    <source>
        <dbReference type="WBParaSite" id="TCONS_00015882.p1"/>
    </source>
</evidence>
<dbReference type="WBParaSite" id="TCONS_00015882.p1">
    <property type="protein sequence ID" value="TCONS_00015882.p1"/>
    <property type="gene ID" value="XLOC_010641"/>
</dbReference>
<accession>A0A0K0ELC1</accession>
<sequence>MNFLFIYSFLFVVICGNALGLLEAKKSDDDLKSSLTLGSLVGKTFNDAILNDEKLFNTESKDLQNTIIAHDTPARRKRLAAKKNRGRKPVQGKQKQLQQNAKRPAQKNKNTRLLGRRPVPGQRPRQMRGQRRQQGGQQGNVIQQLRQRIAELQEQRQINAIIREENLEEERQNFNLNQRQRIRERQARMRQMRENRRENRRLRRAQLEATVAELVELAREEERSLFAELTTTTTPTTTATTPRGP</sequence>
<feature type="compositionally biased region" description="Basic residues" evidence="2">
    <location>
        <begin position="80"/>
        <end position="90"/>
    </location>
</feature>
<keyword evidence="1" id="KW-0175">Coiled coil</keyword>
<dbReference type="AlphaFoldDB" id="A0A0K0ELC1"/>
<dbReference type="WBParaSite" id="SSTP_0001026400.1">
    <property type="protein sequence ID" value="SSTP_0001026400.1"/>
    <property type="gene ID" value="SSTP_0001026400"/>
</dbReference>
<keyword evidence="4" id="KW-1185">Reference proteome</keyword>
<keyword evidence="3" id="KW-0732">Signal</keyword>
<organism evidence="5">
    <name type="scientific">Strongyloides stercoralis</name>
    <name type="common">Threadworm</name>
    <dbReference type="NCBI Taxonomy" id="6248"/>
    <lineage>
        <taxon>Eukaryota</taxon>
        <taxon>Metazoa</taxon>
        <taxon>Ecdysozoa</taxon>
        <taxon>Nematoda</taxon>
        <taxon>Chromadorea</taxon>
        <taxon>Rhabditida</taxon>
        <taxon>Tylenchina</taxon>
        <taxon>Panagrolaimomorpha</taxon>
        <taxon>Strongyloidoidea</taxon>
        <taxon>Strongyloididae</taxon>
        <taxon>Strongyloides</taxon>
    </lineage>
</organism>
<evidence type="ECO:0000256" key="1">
    <source>
        <dbReference type="SAM" id="Coils"/>
    </source>
</evidence>
<name>A0A0K0ELC1_STRER</name>
<feature type="chain" id="PRO_5005328420" evidence="3">
    <location>
        <begin position="21"/>
        <end position="245"/>
    </location>
</feature>
<feature type="region of interest" description="Disordered" evidence="2">
    <location>
        <begin position="80"/>
        <end position="140"/>
    </location>
</feature>
<protein>
    <submittedName>
        <fullName evidence="6">BZIP domain-containing protein</fullName>
    </submittedName>
</protein>
<feature type="coiled-coil region" evidence="1">
    <location>
        <begin position="152"/>
        <end position="224"/>
    </location>
</feature>
<evidence type="ECO:0000313" key="5">
    <source>
        <dbReference type="WBParaSite" id="SSTP_0001026400.1"/>
    </source>
</evidence>
<dbReference type="Proteomes" id="UP000035681">
    <property type="component" value="Unplaced"/>
</dbReference>
<proteinExistence type="predicted"/>